<sequence length="81" mass="9212">MNSKPAEAARRNANNPEKWCLTNRIGCKRKMRAMERNNLVPASATEHRQRRTGTLFSRKVSNYSINTLSEKVVPAAAGKYY</sequence>
<dbReference type="AlphaFoldDB" id="A0AA91T301"/>
<name>A0AA91T301_CLALS</name>
<evidence type="ECO:0000313" key="2">
    <source>
        <dbReference type="Proteomes" id="UP000195602"/>
    </source>
</evidence>
<proteinExistence type="predicted"/>
<dbReference type="KEGG" id="clus:A9F13_04g00649"/>
<comment type="caution">
    <text evidence="1">The sequence shown here is derived from an EMBL/GenBank/DDBJ whole genome shotgun (WGS) entry which is preliminary data.</text>
</comment>
<accession>A0AA91T301</accession>
<reference evidence="1 2" key="1">
    <citation type="submission" date="2017-04" db="EMBL/GenBank/DDBJ databases">
        <title>Draft genome of the yeast Clavispora lusitaniae type strain CBS 6936.</title>
        <authorList>
            <person name="Durrens P."/>
            <person name="Klopp C."/>
            <person name="Biteau N."/>
            <person name="Fitton-Ouhabi V."/>
            <person name="Dementhon K."/>
            <person name="Accoceberry I."/>
            <person name="Sherman D.J."/>
            <person name="Noel T."/>
        </authorList>
    </citation>
    <scope>NUCLEOTIDE SEQUENCE [LARGE SCALE GENOMIC DNA]</scope>
    <source>
        <strain evidence="1 2">CBS 6936</strain>
    </source>
</reference>
<dbReference type="EMBL" id="LYUB02000004">
    <property type="protein sequence ID" value="OVF09590.1"/>
    <property type="molecule type" value="Genomic_DNA"/>
</dbReference>
<evidence type="ECO:0000313" key="1">
    <source>
        <dbReference type="EMBL" id="OVF09590.1"/>
    </source>
</evidence>
<gene>
    <name evidence="1" type="ORF">A9F13_04g00649</name>
</gene>
<protein>
    <submittedName>
        <fullName evidence="1">Uncharacterized protein</fullName>
    </submittedName>
</protein>
<organism evidence="1 2">
    <name type="scientific">Clavispora lusitaniae</name>
    <name type="common">Candida lusitaniae</name>
    <dbReference type="NCBI Taxonomy" id="36911"/>
    <lineage>
        <taxon>Eukaryota</taxon>
        <taxon>Fungi</taxon>
        <taxon>Dikarya</taxon>
        <taxon>Ascomycota</taxon>
        <taxon>Saccharomycotina</taxon>
        <taxon>Pichiomycetes</taxon>
        <taxon>Metschnikowiaceae</taxon>
        <taxon>Clavispora</taxon>
    </lineage>
</organism>
<dbReference type="Proteomes" id="UP000195602">
    <property type="component" value="Unassembled WGS sequence"/>
</dbReference>